<sequence>MSRNSVFDLAHAALFQNYLRIGLCMRAGSGMPCHYDRQMYRKLPLNWEVVVTLSHSPESKCHFIRLDENETEHSIWPAANSVTLVRPKSAVHCVTPTAGGRRDMLKVILTGDYRKGRIFQRFAHGQCSEENENRHLMRKRSEEMTRAFEDDREAPEL</sequence>
<reference evidence="2 3" key="1">
    <citation type="submission" date="2020-04" db="EMBL/GenBank/DDBJ databases">
        <title>Perkinsus olseni comparative genomics.</title>
        <authorList>
            <person name="Bogema D.R."/>
        </authorList>
    </citation>
    <scope>NUCLEOTIDE SEQUENCE [LARGE SCALE GENOMIC DNA]</scope>
    <source>
        <strain evidence="2 3">ATCC PRA-207</strain>
    </source>
</reference>
<evidence type="ECO:0000256" key="1">
    <source>
        <dbReference type="SAM" id="MobiDB-lite"/>
    </source>
</evidence>
<dbReference type="AlphaFoldDB" id="A0A7J6RH95"/>
<evidence type="ECO:0000313" key="2">
    <source>
        <dbReference type="EMBL" id="KAF4719985.1"/>
    </source>
</evidence>
<dbReference type="Proteomes" id="UP000553632">
    <property type="component" value="Unassembled WGS sequence"/>
</dbReference>
<comment type="caution">
    <text evidence="2">The sequence shown here is derived from an EMBL/GenBank/DDBJ whole genome shotgun (WGS) entry which is preliminary data.</text>
</comment>
<evidence type="ECO:0000313" key="3">
    <source>
        <dbReference type="Proteomes" id="UP000553632"/>
    </source>
</evidence>
<protein>
    <submittedName>
        <fullName evidence="2">Uncharacterized protein</fullName>
    </submittedName>
</protein>
<accession>A0A7J6RH95</accession>
<proteinExistence type="predicted"/>
<organism evidence="2 3">
    <name type="scientific">Perkinsus olseni</name>
    <name type="common">Perkinsus atlanticus</name>
    <dbReference type="NCBI Taxonomy" id="32597"/>
    <lineage>
        <taxon>Eukaryota</taxon>
        <taxon>Sar</taxon>
        <taxon>Alveolata</taxon>
        <taxon>Perkinsozoa</taxon>
        <taxon>Perkinsea</taxon>
        <taxon>Perkinsida</taxon>
        <taxon>Perkinsidae</taxon>
        <taxon>Perkinsus</taxon>
    </lineage>
</organism>
<dbReference type="EMBL" id="JABANO010025578">
    <property type="protein sequence ID" value="KAF4719985.1"/>
    <property type="molecule type" value="Genomic_DNA"/>
</dbReference>
<keyword evidence="3" id="KW-1185">Reference proteome</keyword>
<feature type="region of interest" description="Disordered" evidence="1">
    <location>
        <begin position="133"/>
        <end position="157"/>
    </location>
</feature>
<gene>
    <name evidence="2" type="ORF">FOZ63_028841</name>
</gene>
<name>A0A7J6RH95_PEROL</name>